<dbReference type="RefSeq" id="WP_273628714.1">
    <property type="nucleotide sequence ID" value="NZ_CP117167.1"/>
</dbReference>
<keyword evidence="1" id="KW-1133">Transmembrane helix</keyword>
<gene>
    <name evidence="2" type="ORF">PQO05_17450</name>
</gene>
<name>A0ABY7T2W1_9SPHI</name>
<proteinExistence type="predicted"/>
<feature type="transmembrane region" description="Helical" evidence="1">
    <location>
        <begin position="81"/>
        <end position="100"/>
    </location>
</feature>
<feature type="transmembrane region" description="Helical" evidence="1">
    <location>
        <begin position="386"/>
        <end position="407"/>
    </location>
</feature>
<evidence type="ECO:0000313" key="2">
    <source>
        <dbReference type="EMBL" id="WCT10525.1"/>
    </source>
</evidence>
<keyword evidence="1" id="KW-0472">Membrane</keyword>
<dbReference type="EMBL" id="CP117167">
    <property type="protein sequence ID" value="WCT10525.1"/>
    <property type="molecule type" value="Genomic_DNA"/>
</dbReference>
<protein>
    <submittedName>
        <fullName evidence="2">DUF3667 domain-containing protein</fullName>
    </submittedName>
</protein>
<dbReference type="Pfam" id="PF12412">
    <property type="entry name" value="DUF3667"/>
    <property type="match status" value="1"/>
</dbReference>
<sequence length="408" mass="47376">MKKHYRHENDCLNCGTQLEGKFCHHCGQENLQIKENFGHLMNHAISDYFHFDHQFFHTLKPLLFQPGKLTNEYMAGRRVQYLHPIKMYIFISLIFFILIFKHNQEEKKDDIKNLNNAEKAAILKKKLDANPNLTDLQKKVIESAALNGENVKIDSSAKKPGTSTTALTFNKDTLVKINTNKVSAVQKPKIKNPDTTIQAGLTTVNVKKHKSKHKDNDDDEDDNSFFTRLFDNSADSTYEDYQASQLKLPAAERDGFFERMAIRKQFAYKQYGSRAKEVFTDELKHNVPKMMFVLLPLFALILRFAFWRNHKFYVEHLIFSFHLHCFLFLFLAIVMLINMLPNVMHLHGWADFAAVVGITLYIYKALKAVYQRSRFRTISKMIGISFVYFFVFTFCMLGLVLITAVTAV</sequence>
<reference evidence="2 3" key="1">
    <citation type="submission" date="2023-02" db="EMBL/GenBank/DDBJ databases">
        <title>Genome sequence of Mucilaginibacter jinjuensis strain KACC 16571.</title>
        <authorList>
            <person name="Kim S."/>
            <person name="Heo J."/>
            <person name="Kwon S.-W."/>
        </authorList>
    </citation>
    <scope>NUCLEOTIDE SEQUENCE [LARGE SCALE GENOMIC DNA]</scope>
    <source>
        <strain evidence="2 3">KACC 16571</strain>
    </source>
</reference>
<accession>A0ABY7T2W1</accession>
<evidence type="ECO:0000313" key="3">
    <source>
        <dbReference type="Proteomes" id="UP001216139"/>
    </source>
</evidence>
<dbReference type="Proteomes" id="UP001216139">
    <property type="component" value="Chromosome"/>
</dbReference>
<keyword evidence="1" id="KW-0812">Transmembrane</keyword>
<feature type="transmembrane region" description="Helical" evidence="1">
    <location>
        <begin position="290"/>
        <end position="306"/>
    </location>
</feature>
<dbReference type="InterPro" id="IPR022134">
    <property type="entry name" value="DUF3667"/>
</dbReference>
<feature type="transmembrane region" description="Helical" evidence="1">
    <location>
        <begin position="346"/>
        <end position="366"/>
    </location>
</feature>
<feature type="transmembrane region" description="Helical" evidence="1">
    <location>
        <begin position="318"/>
        <end position="340"/>
    </location>
</feature>
<evidence type="ECO:0000256" key="1">
    <source>
        <dbReference type="SAM" id="Phobius"/>
    </source>
</evidence>
<keyword evidence="3" id="KW-1185">Reference proteome</keyword>
<organism evidence="2 3">
    <name type="scientific">Mucilaginibacter jinjuensis</name>
    <dbReference type="NCBI Taxonomy" id="1176721"/>
    <lineage>
        <taxon>Bacteria</taxon>
        <taxon>Pseudomonadati</taxon>
        <taxon>Bacteroidota</taxon>
        <taxon>Sphingobacteriia</taxon>
        <taxon>Sphingobacteriales</taxon>
        <taxon>Sphingobacteriaceae</taxon>
        <taxon>Mucilaginibacter</taxon>
    </lineage>
</organism>